<dbReference type="Gene3D" id="2.60.120.330">
    <property type="entry name" value="B-lactam Antibiotic, Isopenicillin N Synthase, Chain"/>
    <property type="match status" value="1"/>
</dbReference>
<keyword evidence="2" id="KW-0408">Iron</keyword>
<dbReference type="AlphaFoldDB" id="A0A8X8X4R3"/>
<dbReference type="GO" id="GO:0046872">
    <property type="term" value="F:metal ion binding"/>
    <property type="evidence" value="ECO:0007669"/>
    <property type="project" value="UniProtKB-KW"/>
</dbReference>
<dbReference type="InterPro" id="IPR027443">
    <property type="entry name" value="IPNS-like_sf"/>
</dbReference>
<dbReference type="Pfam" id="PF03171">
    <property type="entry name" value="2OG-FeII_Oxy"/>
    <property type="match status" value="1"/>
</dbReference>
<proteinExistence type="predicted"/>
<evidence type="ECO:0000313" key="5">
    <source>
        <dbReference type="Proteomes" id="UP000298416"/>
    </source>
</evidence>
<evidence type="ECO:0000313" key="4">
    <source>
        <dbReference type="EMBL" id="KAG6406765.1"/>
    </source>
</evidence>
<dbReference type="InterPro" id="IPR050295">
    <property type="entry name" value="Plant_2OG-oxidoreductases"/>
</dbReference>
<dbReference type="EMBL" id="PNBA02000012">
    <property type="protein sequence ID" value="KAG6406765.1"/>
    <property type="molecule type" value="Genomic_DNA"/>
</dbReference>
<reference evidence="4" key="2">
    <citation type="submission" date="2020-08" db="EMBL/GenBank/DDBJ databases">
        <title>Plant Genome Project.</title>
        <authorList>
            <person name="Zhang R.-G."/>
        </authorList>
    </citation>
    <scope>NUCLEOTIDE SEQUENCE</scope>
    <source>
        <strain evidence="4">Huo1</strain>
        <tissue evidence="4">Leaf</tissue>
    </source>
</reference>
<keyword evidence="5" id="KW-1185">Reference proteome</keyword>
<dbReference type="InterPro" id="IPR044861">
    <property type="entry name" value="IPNS-like_FE2OG_OXY"/>
</dbReference>
<comment type="caution">
    <text evidence="4">The sequence shown here is derived from an EMBL/GenBank/DDBJ whole genome shotgun (WGS) entry which is preliminary data.</text>
</comment>
<organism evidence="4">
    <name type="scientific">Salvia splendens</name>
    <name type="common">Scarlet sage</name>
    <dbReference type="NCBI Taxonomy" id="180675"/>
    <lineage>
        <taxon>Eukaryota</taxon>
        <taxon>Viridiplantae</taxon>
        <taxon>Streptophyta</taxon>
        <taxon>Embryophyta</taxon>
        <taxon>Tracheophyta</taxon>
        <taxon>Spermatophyta</taxon>
        <taxon>Magnoliopsida</taxon>
        <taxon>eudicotyledons</taxon>
        <taxon>Gunneridae</taxon>
        <taxon>Pentapetalae</taxon>
        <taxon>asterids</taxon>
        <taxon>lamiids</taxon>
        <taxon>Lamiales</taxon>
        <taxon>Lamiaceae</taxon>
        <taxon>Nepetoideae</taxon>
        <taxon>Mentheae</taxon>
        <taxon>Salviinae</taxon>
        <taxon>Salvia</taxon>
        <taxon>Salvia subgen. Calosphace</taxon>
        <taxon>core Calosphace</taxon>
    </lineage>
</organism>
<dbReference type="Proteomes" id="UP000298416">
    <property type="component" value="Unassembled WGS sequence"/>
</dbReference>
<feature type="domain" description="Fe2OG dioxygenase" evidence="3">
    <location>
        <begin position="29"/>
        <end position="123"/>
    </location>
</feature>
<dbReference type="PROSITE" id="PS51471">
    <property type="entry name" value="FE2OG_OXY"/>
    <property type="match status" value="1"/>
</dbReference>
<evidence type="ECO:0000259" key="3">
    <source>
        <dbReference type="PROSITE" id="PS51471"/>
    </source>
</evidence>
<accession>A0A8X8X4R3</accession>
<dbReference type="InterPro" id="IPR005123">
    <property type="entry name" value="Oxoglu/Fe-dep_dioxygenase_dom"/>
</dbReference>
<keyword evidence="1" id="KW-0479">Metal-binding</keyword>
<gene>
    <name evidence="4" type="ORF">SASPL_134375</name>
</gene>
<sequence length="172" mass="19367">MARELVGAVAESMELDRDYVEEALELKSSFQKFGGNFYPPCPEPDQTLGLPAHNDPGLFTILLIRDGLPGLQIDRQDQWFEVNPPPNSMIVNMFTNGRCKSSRHRAVVNEERERMSIAVGNGPGKDVMVGPAAPLVERDGRTFYRSMKYVQYVESQLTRAYNGMSILDEQKI</sequence>
<name>A0A8X8X4R3_SALSN</name>
<evidence type="ECO:0000256" key="2">
    <source>
        <dbReference type="ARBA" id="ARBA00023004"/>
    </source>
</evidence>
<dbReference type="SUPFAM" id="SSF51197">
    <property type="entry name" value="Clavaminate synthase-like"/>
    <property type="match status" value="1"/>
</dbReference>
<reference evidence="4" key="1">
    <citation type="submission" date="2018-01" db="EMBL/GenBank/DDBJ databases">
        <authorList>
            <person name="Mao J.F."/>
        </authorList>
    </citation>
    <scope>NUCLEOTIDE SEQUENCE</scope>
    <source>
        <strain evidence="4">Huo1</strain>
        <tissue evidence="4">Leaf</tissue>
    </source>
</reference>
<evidence type="ECO:0000256" key="1">
    <source>
        <dbReference type="ARBA" id="ARBA00022723"/>
    </source>
</evidence>
<dbReference type="PANTHER" id="PTHR47991">
    <property type="entry name" value="OXOGLUTARATE/IRON-DEPENDENT DIOXYGENASE"/>
    <property type="match status" value="1"/>
</dbReference>
<protein>
    <recommendedName>
        <fullName evidence="3">Fe2OG dioxygenase domain-containing protein</fullName>
    </recommendedName>
</protein>